<organism evidence="2 3">
    <name type="scientific">Tautonia sociabilis</name>
    <dbReference type="NCBI Taxonomy" id="2080755"/>
    <lineage>
        <taxon>Bacteria</taxon>
        <taxon>Pseudomonadati</taxon>
        <taxon>Planctomycetota</taxon>
        <taxon>Planctomycetia</taxon>
        <taxon>Isosphaerales</taxon>
        <taxon>Isosphaeraceae</taxon>
        <taxon>Tautonia</taxon>
    </lineage>
</organism>
<dbReference type="PIRSF" id="PIRSF006470">
    <property type="entry name" value="DctB"/>
    <property type="match status" value="1"/>
</dbReference>
<dbReference type="GO" id="GO:0030288">
    <property type="term" value="C:outer membrane-bounded periplasmic space"/>
    <property type="evidence" value="ECO:0007669"/>
    <property type="project" value="InterPro"/>
</dbReference>
<dbReference type="PANTHER" id="PTHR33376">
    <property type="match status" value="1"/>
</dbReference>
<reference evidence="2 3" key="1">
    <citation type="submission" date="2018-12" db="EMBL/GenBank/DDBJ databases">
        <authorList>
            <person name="Toschakov S.V."/>
        </authorList>
    </citation>
    <scope>NUCLEOTIDE SEQUENCE [LARGE SCALE GENOMIC DNA]</scope>
    <source>
        <strain evidence="2 3">GM2012</strain>
    </source>
</reference>
<dbReference type="Pfam" id="PF03480">
    <property type="entry name" value="DctP"/>
    <property type="match status" value="1"/>
</dbReference>
<dbReference type="CDD" id="cd13671">
    <property type="entry name" value="PBP2_TRAP_SBP_like_3"/>
    <property type="match status" value="1"/>
</dbReference>
<evidence type="ECO:0000256" key="1">
    <source>
        <dbReference type="ARBA" id="ARBA00022729"/>
    </source>
</evidence>
<dbReference type="EMBL" id="RYZH01000016">
    <property type="protein sequence ID" value="RUL87910.1"/>
    <property type="molecule type" value="Genomic_DNA"/>
</dbReference>
<comment type="caution">
    <text evidence="2">The sequence shown here is derived from an EMBL/GenBank/DDBJ whole genome shotgun (WGS) entry which is preliminary data.</text>
</comment>
<dbReference type="InterPro" id="IPR018389">
    <property type="entry name" value="DctP_fam"/>
</dbReference>
<evidence type="ECO:0000313" key="2">
    <source>
        <dbReference type="EMBL" id="RUL87910.1"/>
    </source>
</evidence>
<dbReference type="GO" id="GO:0030246">
    <property type="term" value="F:carbohydrate binding"/>
    <property type="evidence" value="ECO:0007669"/>
    <property type="project" value="TreeGrafter"/>
</dbReference>
<dbReference type="InterPro" id="IPR038404">
    <property type="entry name" value="TRAP_DctP_sf"/>
</dbReference>
<proteinExistence type="predicted"/>
<dbReference type="Gene3D" id="3.40.190.170">
    <property type="entry name" value="Bacterial extracellular solute-binding protein, family 7"/>
    <property type="match status" value="1"/>
</dbReference>
<dbReference type="NCBIfam" id="NF037995">
    <property type="entry name" value="TRAP_S1"/>
    <property type="match status" value="1"/>
</dbReference>
<dbReference type="AlphaFoldDB" id="A0A432MKW3"/>
<gene>
    <name evidence="2" type="ORF">TsocGM_09980</name>
</gene>
<dbReference type="GO" id="GO:0055085">
    <property type="term" value="P:transmembrane transport"/>
    <property type="evidence" value="ECO:0007669"/>
    <property type="project" value="InterPro"/>
</dbReference>
<keyword evidence="1" id="KW-0732">Signal</keyword>
<reference evidence="2 3" key="2">
    <citation type="submission" date="2019-01" db="EMBL/GenBank/DDBJ databases">
        <title>Tautonia sociabilis, a novel thermotolerant planctomycete of Isosphaeraceae family, isolated from a 4000 m deep subterranean habitat.</title>
        <authorList>
            <person name="Kovaleva O.L."/>
            <person name="Elcheninov A.G."/>
            <person name="Van Heerden E."/>
            <person name="Toshchakov S.V."/>
            <person name="Novikov A."/>
            <person name="Bonch-Osmolovskaya E.A."/>
            <person name="Kublanov I.V."/>
        </authorList>
    </citation>
    <scope>NUCLEOTIDE SEQUENCE [LARGE SCALE GENOMIC DNA]</scope>
    <source>
        <strain evidence="2 3">GM2012</strain>
    </source>
</reference>
<dbReference type="Proteomes" id="UP000280296">
    <property type="component" value="Unassembled WGS sequence"/>
</dbReference>
<accession>A0A432MKW3</accession>
<dbReference type="OrthoDB" id="9776801at2"/>
<evidence type="ECO:0000313" key="3">
    <source>
        <dbReference type="Proteomes" id="UP000280296"/>
    </source>
</evidence>
<keyword evidence="3" id="KW-1185">Reference proteome</keyword>
<dbReference type="NCBIfam" id="TIGR00787">
    <property type="entry name" value="dctP"/>
    <property type="match status" value="1"/>
</dbReference>
<name>A0A432MKW3_9BACT</name>
<dbReference type="PANTHER" id="PTHR33376:SF2">
    <property type="entry name" value="DICARBOXYLATE-BINDING PERIPLASMIC PROTEIN"/>
    <property type="match status" value="1"/>
</dbReference>
<protein>
    <submittedName>
        <fullName evidence="2">TRAP transporter substrate-binding protein</fullName>
    </submittedName>
</protein>
<sequence>MLVGVGVATSGFVLFERARGRDDGRAQRRLVLKLGHGLDTGHPVHEAMQFLADRLAEKSAGGMVIEIFPNGQLGSETECIEQVQRGALAMTKSSTAPLEGFVPEMAVVGIPYLFRDGEHLWRVLEGPIGRGLLRAGEGQGLRGLCYYDAGSRSFYTIDRPVLSPDDLSGLKIRVQPSRTALETVEALGGSPTPIPFGELYTALAQRLVDGAENNPPSVLTSRHAEVCKHYALDEHSAVPDVLLIGTRAWEALSPIQRRWLQEAADESVAYQRELWARATAEALAEIERQGVTIHRPDRSLFASRVEPMHREYLGTAVGDLIEQIKQAE</sequence>
<dbReference type="InterPro" id="IPR004682">
    <property type="entry name" value="TRAP_DctP"/>
</dbReference>